<dbReference type="EMBL" id="AGSI01000003">
    <property type="protein sequence ID" value="EIE25979.1"/>
    <property type="molecule type" value="Genomic_DNA"/>
</dbReference>
<protein>
    <submittedName>
        <fullName evidence="2">Uncharacterized protein</fullName>
    </submittedName>
</protein>
<evidence type="ECO:0000256" key="1">
    <source>
        <dbReference type="SAM" id="MobiDB-lite"/>
    </source>
</evidence>
<sequence length="178" mass="18430">MNPDISQSSALVSTALELPEGMDLLDDLDLPSLDDLLLQFCENSDNGVLQADCHITGSCCGHTSPCSQASVGPSAGLASKLGERCLHTPEGESALMATGTTAVPFNPLDSSCSTGHGRQLADSAQATLSQHQVERPTSSNDSNPCEESPQSSSDVCHKRRRMADGDAASSGEQEDGGP</sequence>
<dbReference type="Proteomes" id="UP000007264">
    <property type="component" value="Unassembled WGS sequence"/>
</dbReference>
<gene>
    <name evidence="2" type="ORF">COCSUDRAFT_64925</name>
</gene>
<feature type="non-terminal residue" evidence="2">
    <location>
        <position position="178"/>
    </location>
</feature>
<evidence type="ECO:0000313" key="3">
    <source>
        <dbReference type="Proteomes" id="UP000007264"/>
    </source>
</evidence>
<dbReference type="KEGG" id="csl:COCSUDRAFT_64925"/>
<organism evidence="2 3">
    <name type="scientific">Coccomyxa subellipsoidea (strain C-169)</name>
    <name type="common">Green microalga</name>
    <dbReference type="NCBI Taxonomy" id="574566"/>
    <lineage>
        <taxon>Eukaryota</taxon>
        <taxon>Viridiplantae</taxon>
        <taxon>Chlorophyta</taxon>
        <taxon>core chlorophytes</taxon>
        <taxon>Trebouxiophyceae</taxon>
        <taxon>Trebouxiophyceae incertae sedis</taxon>
        <taxon>Coccomyxaceae</taxon>
        <taxon>Coccomyxa</taxon>
        <taxon>Coccomyxa subellipsoidea</taxon>
    </lineage>
</organism>
<keyword evidence="3" id="KW-1185">Reference proteome</keyword>
<dbReference type="RefSeq" id="XP_005650523.1">
    <property type="nucleotide sequence ID" value="XM_005650466.1"/>
</dbReference>
<name>I0Z5R0_COCSC</name>
<reference evidence="2 3" key="1">
    <citation type="journal article" date="2012" name="Genome Biol.">
        <title>The genome of the polar eukaryotic microalga coccomyxa subellipsoidea reveals traits of cold adaptation.</title>
        <authorList>
            <person name="Blanc G."/>
            <person name="Agarkova I."/>
            <person name="Grimwood J."/>
            <person name="Kuo A."/>
            <person name="Brueggeman A."/>
            <person name="Dunigan D."/>
            <person name="Gurnon J."/>
            <person name="Ladunga I."/>
            <person name="Lindquist E."/>
            <person name="Lucas S."/>
            <person name="Pangilinan J."/>
            <person name="Proschold T."/>
            <person name="Salamov A."/>
            <person name="Schmutz J."/>
            <person name="Weeks D."/>
            <person name="Yamada T."/>
            <person name="Claverie J.M."/>
            <person name="Grigoriev I."/>
            <person name="Van Etten J."/>
            <person name="Lomsadze A."/>
            <person name="Borodovsky M."/>
        </authorList>
    </citation>
    <scope>NUCLEOTIDE SEQUENCE [LARGE SCALE GENOMIC DNA]</scope>
    <source>
        <strain evidence="2 3">C-169</strain>
    </source>
</reference>
<dbReference type="GeneID" id="17043983"/>
<proteinExistence type="predicted"/>
<accession>I0Z5R0</accession>
<evidence type="ECO:0000313" key="2">
    <source>
        <dbReference type="EMBL" id="EIE25979.1"/>
    </source>
</evidence>
<dbReference type="AlphaFoldDB" id="I0Z5R0"/>
<feature type="region of interest" description="Disordered" evidence="1">
    <location>
        <begin position="108"/>
        <end position="178"/>
    </location>
</feature>
<comment type="caution">
    <text evidence="2">The sequence shown here is derived from an EMBL/GenBank/DDBJ whole genome shotgun (WGS) entry which is preliminary data.</text>
</comment>
<feature type="compositionally biased region" description="Polar residues" evidence="1">
    <location>
        <begin position="108"/>
        <end position="154"/>
    </location>
</feature>